<protein>
    <submittedName>
        <fullName evidence="1">4776_t:CDS:1</fullName>
    </submittedName>
</protein>
<comment type="caution">
    <text evidence="1">The sequence shown here is derived from an EMBL/GenBank/DDBJ whole genome shotgun (WGS) entry which is preliminary data.</text>
</comment>
<evidence type="ECO:0000313" key="1">
    <source>
        <dbReference type="EMBL" id="CAG8509590.1"/>
    </source>
</evidence>
<sequence length="1096" mass="127836">KREKRKNKKFYERETQLAQDRYSENNSREKVYETNELNINNEQLNQNTDQQDKLSEAESSITTRIELLSATNKMDKLKHTLCPICNEKFLSIVLVMGECRRCYSKKTLLKKFSVDNNIDPGEVPEELQNLTDIEEMLIAQVFPNVQEFTTRLPRHLSSLDVLVVRHLSANSGLFRDFNVRRDKVASALYWLKANNIYYADITIDNEILQSLPTDGTIEDQIPDNEIIAEESNNENEDEIDDMISRTFVLFLPSTSREEIAINETLNRIQNENHPIAWPHINDNPINEFRTLGYIVRTFLMLYSTGYADLQSEWIRDINSAEYFKHLLQYKDGQFAHHNRDEQLTVQEIQEMIAQGDKHIADRIMRYGEGLHRSQQFWMAQHCELSDMIKQIGSRRLMFFTFSAADLHWPELHDLMPSNKNSTEDTEMTRYYHQNVINNSHIIAWFFNKHFETFLNNVLKHKWNLEDYWYQFEWQHRSSVHVHGIGKIQNTPEIKWMRIKEDENVMGEAVMYIDFLVTTINLSLNTPIPDCHLCKKQLGELRDDLQDYTEFSYPKENSDYTIVHDDRNSQPELSWQANVDLKPILSLHAALQYISKYASKVEPQSATFSEILNQILRNSNPDNQVISSVQRLLLRSVAERDIFAQKTCHLLLGIPLYHSNARRTVKSSLKIYWERPTEFENFSLFQLNLTHKFTQNQWNKCKQENIVEFCRVKVLLHIRHKNIEQLTENGTVEWSTLFTRYYEEINVNRNDILGPPVDNEDETTDDENQMEEIEDDEQEECQNDWMLLAEMGPNAVIDSSCDLGTRDIDRNHRWVDDARQCYSDTDLANIDNFISQASSNNQINDENLNSVIIAGTESMSPVLVLALTGVAAFNINSRTIHSALSITINSTNNFDIDDEKSIVGYRLLALIDMWLRQAFPEQRNELFGGRSVIKVGDFGQLASVLDLPMYIDVKRDVLSNNRHLVYKQFLEAYKLDIVQRQSGDSEEQQAFRDILLRIRDRELILDDWKILNTRFEEKLTKADRDQFSDVIFILPRWSDVNAVNIDMLRSLNVPVAKINAKHTGDIEAKRANSDTVHSLEAQLLLARDAQVMLTANI</sequence>
<proteinExistence type="predicted"/>
<dbReference type="EMBL" id="CAJVPM010004134">
    <property type="protein sequence ID" value="CAG8509590.1"/>
    <property type="molecule type" value="Genomic_DNA"/>
</dbReference>
<keyword evidence="2" id="KW-1185">Reference proteome</keyword>
<name>A0ACA9L7C5_9GLOM</name>
<organism evidence="1 2">
    <name type="scientific">Scutellospora calospora</name>
    <dbReference type="NCBI Taxonomy" id="85575"/>
    <lineage>
        <taxon>Eukaryota</taxon>
        <taxon>Fungi</taxon>
        <taxon>Fungi incertae sedis</taxon>
        <taxon>Mucoromycota</taxon>
        <taxon>Glomeromycotina</taxon>
        <taxon>Glomeromycetes</taxon>
        <taxon>Diversisporales</taxon>
        <taxon>Gigasporaceae</taxon>
        <taxon>Scutellospora</taxon>
    </lineage>
</organism>
<evidence type="ECO:0000313" key="2">
    <source>
        <dbReference type="Proteomes" id="UP000789860"/>
    </source>
</evidence>
<accession>A0ACA9L7C5</accession>
<dbReference type="Proteomes" id="UP000789860">
    <property type="component" value="Unassembled WGS sequence"/>
</dbReference>
<reference evidence="1" key="1">
    <citation type="submission" date="2021-06" db="EMBL/GenBank/DDBJ databases">
        <authorList>
            <person name="Kallberg Y."/>
            <person name="Tangrot J."/>
            <person name="Rosling A."/>
        </authorList>
    </citation>
    <scope>NUCLEOTIDE SEQUENCE</scope>
    <source>
        <strain evidence="1">AU212A</strain>
    </source>
</reference>
<gene>
    <name evidence="1" type="ORF">SCALOS_LOCUS3597</name>
</gene>
<feature type="non-terminal residue" evidence="1">
    <location>
        <position position="1"/>
    </location>
</feature>